<evidence type="ECO:0000313" key="3">
    <source>
        <dbReference type="EMBL" id="KAG5765418.1"/>
    </source>
</evidence>
<organism evidence="3 4">
    <name type="scientific">Fusarium xylarioides</name>
    <dbReference type="NCBI Taxonomy" id="221167"/>
    <lineage>
        <taxon>Eukaryota</taxon>
        <taxon>Fungi</taxon>
        <taxon>Dikarya</taxon>
        <taxon>Ascomycota</taxon>
        <taxon>Pezizomycotina</taxon>
        <taxon>Sordariomycetes</taxon>
        <taxon>Hypocreomycetidae</taxon>
        <taxon>Hypocreales</taxon>
        <taxon>Nectriaceae</taxon>
        <taxon>Fusarium</taxon>
        <taxon>Fusarium fujikuroi species complex</taxon>
    </lineage>
</organism>
<reference evidence="3" key="2">
    <citation type="submission" date="2020-10" db="EMBL/GenBank/DDBJ databases">
        <authorList>
            <person name="Peck L.D."/>
            <person name="Nowell R.W."/>
            <person name="Flood J."/>
            <person name="Ryan M.J."/>
            <person name="Barraclough T.G."/>
        </authorList>
    </citation>
    <scope>NUCLEOTIDE SEQUENCE</scope>
    <source>
        <strain evidence="3">IMI 127659i</strain>
    </source>
</reference>
<dbReference type="InterPro" id="IPR056021">
    <property type="entry name" value="DUF7600"/>
</dbReference>
<reference evidence="3" key="1">
    <citation type="journal article" date="2020" name="bioRxiv">
        <title>Historical genomics reveals the evolutionary mechanisms behind multiple outbreaks of the host-specific coffee wilt pathogen Fusarium xylarioides.</title>
        <authorList>
            <person name="Peck D."/>
            <person name="Nowell R.W."/>
            <person name="Flood J."/>
            <person name="Ryan M.J."/>
            <person name="Barraclough T.G."/>
        </authorList>
    </citation>
    <scope>NUCLEOTIDE SEQUENCE</scope>
    <source>
        <strain evidence="3">IMI 127659i</strain>
    </source>
</reference>
<feature type="chain" id="PRO_5040129520" description="DUF7600 domain-containing protein" evidence="1">
    <location>
        <begin position="21"/>
        <end position="652"/>
    </location>
</feature>
<evidence type="ECO:0000313" key="4">
    <source>
        <dbReference type="Proteomes" id="UP000750502"/>
    </source>
</evidence>
<accession>A0A9P7HRR7</accession>
<sequence length="652" mass="72567">MHQFCVLCGVILVPCPSSLPGNPPKRLDWKQEIRAVTSHGGLSTVTLTGIGYYDGSALLASADHDTSYMSPEHDLAWHYLNYSPPTRIWTFAFHEACWQLLQQKVSLSKDSQAEPQRIAELLFRLLNCLPYDRFKVPCPNHDFGGALKFWKSPLILPESWNFLLADPSTLTFESATQATKDVSGLPHTTSDFQVSEDIFARLSPEIVYLVIAMAGSTDLCNLRLASTFVSKLTSPDHLPQHFWKSRFSVDKEMGFFPFDHELCLQPNSKLNWRKLYFDLKCNLRDETGTGHTRNRRRIWRCLDFVARSLMPLLNQNLCLQDRQSVEQDVVSQRYELGQFVRTPIIEDAHNYLPSEMGARSFGFQYIILRPQNPDIGSKISLSRILFDGDYYISDMRLSERSEANSFKEISRVGYIVPETEIHVPLGPNHRMTGLRVAASASGIVGISFRIDNGTDAIAWKSIGTVTDPPDGVGVATLEPKIDSQLCGAIVGFDACKIVSIQVLEEGIQSTDMQVAATKVSGNMSGLWHPNEPDTSVYGVIHPSTPKDQQTVAPPYFLNMDFGGPGGAFISRLSRITALHDDQHGSFRGFTFSYIDGRTKSYGTRTVINTAGDRSACIEQSFSIDGPGGERIVSLEVAPDPSPETENISVIKV</sequence>
<gene>
    <name evidence="3" type="ORF">H9Q72_006496</name>
</gene>
<keyword evidence="4" id="KW-1185">Reference proteome</keyword>
<proteinExistence type="predicted"/>
<dbReference type="OrthoDB" id="5273847at2759"/>
<keyword evidence="1" id="KW-0732">Signal</keyword>
<evidence type="ECO:0000256" key="1">
    <source>
        <dbReference type="SAM" id="SignalP"/>
    </source>
</evidence>
<dbReference type="Pfam" id="PF24539">
    <property type="entry name" value="DUF7600"/>
    <property type="match status" value="1"/>
</dbReference>
<evidence type="ECO:0000259" key="2">
    <source>
        <dbReference type="Pfam" id="PF24539"/>
    </source>
</evidence>
<name>A0A9P7HRR7_9HYPO</name>
<feature type="signal peptide" evidence="1">
    <location>
        <begin position="1"/>
        <end position="20"/>
    </location>
</feature>
<feature type="domain" description="DUF7600" evidence="2">
    <location>
        <begin position="376"/>
        <end position="504"/>
    </location>
</feature>
<dbReference type="EMBL" id="JADFTT010000201">
    <property type="protein sequence ID" value="KAG5765418.1"/>
    <property type="molecule type" value="Genomic_DNA"/>
</dbReference>
<dbReference type="AlphaFoldDB" id="A0A9P7HRR7"/>
<protein>
    <recommendedName>
        <fullName evidence="2">DUF7600 domain-containing protein</fullName>
    </recommendedName>
</protein>
<comment type="caution">
    <text evidence="3">The sequence shown here is derived from an EMBL/GenBank/DDBJ whole genome shotgun (WGS) entry which is preliminary data.</text>
</comment>
<dbReference type="Proteomes" id="UP000750502">
    <property type="component" value="Unassembled WGS sequence"/>
</dbReference>